<dbReference type="Proteomes" id="UP000636888">
    <property type="component" value="Unassembled WGS sequence"/>
</dbReference>
<dbReference type="PROSITE" id="PS50110">
    <property type="entry name" value="RESPONSE_REGULATORY"/>
    <property type="match status" value="1"/>
</dbReference>
<dbReference type="InterPro" id="IPR011006">
    <property type="entry name" value="CheY-like_superfamily"/>
</dbReference>
<dbReference type="SUPFAM" id="SSF52172">
    <property type="entry name" value="CheY-like"/>
    <property type="match status" value="1"/>
</dbReference>
<organism evidence="8 9">
    <name type="scientific">Geomesophilobacter sediminis</name>
    <dbReference type="NCBI Taxonomy" id="2798584"/>
    <lineage>
        <taxon>Bacteria</taxon>
        <taxon>Pseudomonadati</taxon>
        <taxon>Thermodesulfobacteriota</taxon>
        <taxon>Desulfuromonadia</taxon>
        <taxon>Geobacterales</taxon>
        <taxon>Geobacteraceae</taxon>
        <taxon>Geomesophilobacter</taxon>
    </lineage>
</organism>
<dbReference type="PRINTS" id="PR00038">
    <property type="entry name" value="HTHLUXR"/>
</dbReference>
<dbReference type="CDD" id="cd17535">
    <property type="entry name" value="REC_NarL-like"/>
    <property type="match status" value="1"/>
</dbReference>
<dbReference type="InterPro" id="IPR000792">
    <property type="entry name" value="Tscrpt_reg_LuxR_C"/>
</dbReference>
<dbReference type="SMART" id="SM00448">
    <property type="entry name" value="REC"/>
    <property type="match status" value="1"/>
</dbReference>
<dbReference type="Pfam" id="PF00072">
    <property type="entry name" value="Response_reg"/>
    <property type="match status" value="1"/>
</dbReference>
<feature type="modified residue" description="4-aspartylphosphate" evidence="5">
    <location>
        <position position="55"/>
    </location>
</feature>
<dbReference type="PANTHER" id="PTHR43214">
    <property type="entry name" value="TWO-COMPONENT RESPONSE REGULATOR"/>
    <property type="match status" value="1"/>
</dbReference>
<proteinExistence type="predicted"/>
<accession>A0A8J7J5K8</accession>
<feature type="domain" description="Response regulatory" evidence="7">
    <location>
        <begin position="4"/>
        <end position="120"/>
    </location>
</feature>
<dbReference type="PROSITE" id="PS00622">
    <property type="entry name" value="HTH_LUXR_1"/>
    <property type="match status" value="1"/>
</dbReference>
<gene>
    <name evidence="8" type="ORF">JFN93_03560</name>
</gene>
<dbReference type="InterPro" id="IPR058245">
    <property type="entry name" value="NreC/VraR/RcsB-like_REC"/>
</dbReference>
<feature type="domain" description="HTH luxR-type" evidence="6">
    <location>
        <begin position="146"/>
        <end position="211"/>
    </location>
</feature>
<evidence type="ECO:0000256" key="2">
    <source>
        <dbReference type="ARBA" id="ARBA00023015"/>
    </source>
</evidence>
<keyword evidence="4" id="KW-0804">Transcription</keyword>
<keyword evidence="2" id="KW-0805">Transcription regulation</keyword>
<dbReference type="EMBL" id="JAEMHM010000003">
    <property type="protein sequence ID" value="MBJ6723776.1"/>
    <property type="molecule type" value="Genomic_DNA"/>
</dbReference>
<reference evidence="8" key="1">
    <citation type="submission" date="2020-12" db="EMBL/GenBank/DDBJ databases">
        <title>Geomonas sp. Red875, isolated from river sediment.</title>
        <authorList>
            <person name="Xu Z."/>
            <person name="Zhang Z."/>
            <person name="Masuda Y."/>
            <person name="Itoh H."/>
            <person name="Senoo K."/>
        </authorList>
    </citation>
    <scope>NUCLEOTIDE SEQUENCE</scope>
    <source>
        <strain evidence="8">Red875</strain>
    </source>
</reference>
<evidence type="ECO:0000256" key="4">
    <source>
        <dbReference type="ARBA" id="ARBA00023163"/>
    </source>
</evidence>
<evidence type="ECO:0000259" key="6">
    <source>
        <dbReference type="PROSITE" id="PS50043"/>
    </source>
</evidence>
<dbReference type="PROSITE" id="PS50043">
    <property type="entry name" value="HTH_LUXR_2"/>
    <property type="match status" value="1"/>
</dbReference>
<protein>
    <submittedName>
        <fullName evidence="8">Response regulator transcription factor</fullName>
    </submittedName>
</protein>
<dbReference type="InterPro" id="IPR039420">
    <property type="entry name" value="WalR-like"/>
</dbReference>
<dbReference type="Gene3D" id="3.40.50.2300">
    <property type="match status" value="1"/>
</dbReference>
<evidence type="ECO:0000313" key="8">
    <source>
        <dbReference type="EMBL" id="MBJ6723776.1"/>
    </source>
</evidence>
<name>A0A8J7J5K8_9BACT</name>
<keyword evidence="9" id="KW-1185">Reference proteome</keyword>
<dbReference type="GO" id="GO:0003677">
    <property type="term" value="F:DNA binding"/>
    <property type="evidence" value="ECO:0007669"/>
    <property type="project" value="UniProtKB-KW"/>
</dbReference>
<dbReference type="PANTHER" id="PTHR43214:SF41">
    <property type="entry name" value="NITRATE_NITRITE RESPONSE REGULATOR PROTEIN NARP"/>
    <property type="match status" value="1"/>
</dbReference>
<dbReference type="SUPFAM" id="SSF46894">
    <property type="entry name" value="C-terminal effector domain of the bipartite response regulators"/>
    <property type="match status" value="1"/>
</dbReference>
<keyword evidence="1 5" id="KW-0597">Phosphoprotein</keyword>
<dbReference type="InterPro" id="IPR001789">
    <property type="entry name" value="Sig_transdc_resp-reg_receiver"/>
</dbReference>
<dbReference type="Pfam" id="PF00196">
    <property type="entry name" value="GerE"/>
    <property type="match status" value="1"/>
</dbReference>
<dbReference type="GO" id="GO:0006355">
    <property type="term" value="P:regulation of DNA-templated transcription"/>
    <property type="evidence" value="ECO:0007669"/>
    <property type="project" value="InterPro"/>
</dbReference>
<dbReference type="GO" id="GO:0000160">
    <property type="term" value="P:phosphorelay signal transduction system"/>
    <property type="evidence" value="ECO:0007669"/>
    <property type="project" value="InterPro"/>
</dbReference>
<dbReference type="CDD" id="cd06170">
    <property type="entry name" value="LuxR_C_like"/>
    <property type="match status" value="1"/>
</dbReference>
<evidence type="ECO:0000256" key="5">
    <source>
        <dbReference type="PROSITE-ProRule" id="PRU00169"/>
    </source>
</evidence>
<dbReference type="SMART" id="SM00421">
    <property type="entry name" value="HTH_LUXR"/>
    <property type="match status" value="1"/>
</dbReference>
<comment type="caution">
    <text evidence="8">The sequence shown here is derived from an EMBL/GenBank/DDBJ whole genome shotgun (WGS) entry which is preliminary data.</text>
</comment>
<dbReference type="AlphaFoldDB" id="A0A8J7J5K8"/>
<evidence type="ECO:0000259" key="7">
    <source>
        <dbReference type="PROSITE" id="PS50110"/>
    </source>
</evidence>
<evidence type="ECO:0000313" key="9">
    <source>
        <dbReference type="Proteomes" id="UP000636888"/>
    </source>
</evidence>
<dbReference type="InterPro" id="IPR016032">
    <property type="entry name" value="Sig_transdc_resp-reg_C-effctor"/>
</dbReference>
<evidence type="ECO:0000256" key="3">
    <source>
        <dbReference type="ARBA" id="ARBA00023125"/>
    </source>
</evidence>
<keyword evidence="3" id="KW-0238">DNA-binding</keyword>
<evidence type="ECO:0000256" key="1">
    <source>
        <dbReference type="ARBA" id="ARBA00022553"/>
    </source>
</evidence>
<sequence>MPIKILVADDHAIIREGLKLILENREDMIVIGEARDGGEAVEKAATLHPQVIVMDLAMPGMNGIEATRLIHGRSPEVMIIILSMHHSKAHIVQALRAGARGYLLKESAGEELVQAIRGVVRGELYYGEGVEAPAAGQEGTGRGRASGNPLESLSPRELEVLQLVVEGRTSAEIGEMLSLSPKTVETYRSRLMLKLGINNLPALVKFAILHRIIPVGN</sequence>